<gene>
    <name evidence="3" type="ORF">DGUA_6G010716</name>
</gene>
<keyword evidence="4" id="KW-1185">Reference proteome</keyword>
<evidence type="ECO:0000313" key="4">
    <source>
        <dbReference type="Proteomes" id="UP000268350"/>
    </source>
</evidence>
<dbReference type="InterPro" id="IPR027417">
    <property type="entry name" value="P-loop_NTPase"/>
</dbReference>
<feature type="compositionally biased region" description="Polar residues" evidence="1">
    <location>
        <begin position="1"/>
        <end position="11"/>
    </location>
</feature>
<dbReference type="OMA" id="CKTVRAK"/>
<keyword evidence="2" id="KW-0472">Membrane</keyword>
<sequence length="348" mass="39711">MSIDKTASTIAGLQKAKQRQSKRRLNDLHQSHSKASYLGTKLRVRRLIAVDKCAAQRSAPKNSWMSLPRRCIFLIALVALLFGLSSYYDKENVSNFMLNYSRQYQAIIHNRQNYCDHTLSLHETFGHIRRHVLNQETALDQLEEALGKPQFQSISLVGSSGVGKSLTARLLRELFPWPENVHFLTKTDISEANRMRPLLSKLSHCGRNLIFVDNLSTACGDQELVPVLNDLVSNFGDIARHNNTHKANLKRLAIVYIFNVNRWLDETALEQFATVLQLPHTQVIQYDTLQQQHLESCIRHEAALENLHVDQERVQEMINVTDVKMSGCKTVRAKVLIYGKPKSNNTKD</sequence>
<evidence type="ECO:0000256" key="2">
    <source>
        <dbReference type="SAM" id="Phobius"/>
    </source>
</evidence>
<dbReference type="Proteomes" id="UP000268350">
    <property type="component" value="Unassembled WGS sequence"/>
</dbReference>
<evidence type="ECO:0000313" key="3">
    <source>
        <dbReference type="EMBL" id="SPP78121.1"/>
    </source>
</evidence>
<keyword evidence="2" id="KW-0812">Transmembrane</keyword>
<dbReference type="EMBL" id="OUUW01000003">
    <property type="protein sequence ID" value="SPP78121.1"/>
    <property type="molecule type" value="Genomic_DNA"/>
</dbReference>
<protein>
    <recommendedName>
        <fullName evidence="5">AAA+ ATPase domain-containing protein</fullName>
    </recommendedName>
</protein>
<dbReference type="SUPFAM" id="SSF52540">
    <property type="entry name" value="P-loop containing nucleoside triphosphate hydrolases"/>
    <property type="match status" value="1"/>
</dbReference>
<accession>A0A3B0JZG4</accession>
<feature type="transmembrane region" description="Helical" evidence="2">
    <location>
        <begin position="71"/>
        <end position="88"/>
    </location>
</feature>
<reference evidence="4" key="1">
    <citation type="submission" date="2018-01" db="EMBL/GenBank/DDBJ databases">
        <authorList>
            <person name="Alioto T."/>
            <person name="Alioto T."/>
        </authorList>
    </citation>
    <scope>NUCLEOTIDE SEQUENCE [LARGE SCALE GENOMIC DNA]</scope>
</reference>
<feature type="region of interest" description="Disordered" evidence="1">
    <location>
        <begin position="1"/>
        <end position="28"/>
    </location>
</feature>
<evidence type="ECO:0000256" key="1">
    <source>
        <dbReference type="SAM" id="MobiDB-lite"/>
    </source>
</evidence>
<dbReference type="AlphaFoldDB" id="A0A3B0JZG4"/>
<dbReference type="Gene3D" id="3.40.50.300">
    <property type="entry name" value="P-loop containing nucleotide triphosphate hydrolases"/>
    <property type="match status" value="1"/>
</dbReference>
<keyword evidence="2" id="KW-1133">Transmembrane helix</keyword>
<proteinExistence type="predicted"/>
<evidence type="ECO:0008006" key="5">
    <source>
        <dbReference type="Google" id="ProtNLM"/>
    </source>
</evidence>
<name>A0A3B0JZG4_DROGU</name>
<dbReference type="OrthoDB" id="8191652at2759"/>
<organism evidence="3 4">
    <name type="scientific">Drosophila guanche</name>
    <name type="common">Fruit fly</name>
    <dbReference type="NCBI Taxonomy" id="7266"/>
    <lineage>
        <taxon>Eukaryota</taxon>
        <taxon>Metazoa</taxon>
        <taxon>Ecdysozoa</taxon>
        <taxon>Arthropoda</taxon>
        <taxon>Hexapoda</taxon>
        <taxon>Insecta</taxon>
        <taxon>Pterygota</taxon>
        <taxon>Neoptera</taxon>
        <taxon>Endopterygota</taxon>
        <taxon>Diptera</taxon>
        <taxon>Brachycera</taxon>
        <taxon>Muscomorpha</taxon>
        <taxon>Ephydroidea</taxon>
        <taxon>Drosophilidae</taxon>
        <taxon>Drosophila</taxon>
        <taxon>Sophophora</taxon>
    </lineage>
</organism>